<dbReference type="Proteomes" id="UP000754563">
    <property type="component" value="Unassembled WGS sequence"/>
</dbReference>
<name>A0A955RKX0_9BACT</name>
<proteinExistence type="predicted"/>
<gene>
    <name evidence="1" type="ORF">KC717_06235</name>
</gene>
<accession>A0A955RKX0</accession>
<organism evidence="1 2">
    <name type="scientific">Candidatus Dojkabacteria bacterium</name>
    <dbReference type="NCBI Taxonomy" id="2099670"/>
    <lineage>
        <taxon>Bacteria</taxon>
        <taxon>Candidatus Dojkabacteria</taxon>
    </lineage>
</organism>
<reference evidence="1" key="2">
    <citation type="journal article" date="2021" name="Microbiome">
        <title>Successional dynamics and alternative stable states in a saline activated sludge microbial community over 9 years.</title>
        <authorList>
            <person name="Wang Y."/>
            <person name="Ye J."/>
            <person name="Ju F."/>
            <person name="Liu L."/>
            <person name="Boyd J.A."/>
            <person name="Deng Y."/>
            <person name="Parks D.H."/>
            <person name="Jiang X."/>
            <person name="Yin X."/>
            <person name="Woodcroft B.J."/>
            <person name="Tyson G.W."/>
            <person name="Hugenholtz P."/>
            <person name="Polz M.F."/>
            <person name="Zhang T."/>
        </authorList>
    </citation>
    <scope>NUCLEOTIDE SEQUENCE</scope>
    <source>
        <strain evidence="1">HKST-UBA11</strain>
    </source>
</reference>
<reference evidence="1" key="1">
    <citation type="submission" date="2020-04" db="EMBL/GenBank/DDBJ databases">
        <authorList>
            <person name="Zhang T."/>
        </authorList>
    </citation>
    <scope>NUCLEOTIDE SEQUENCE</scope>
    <source>
        <strain evidence="1">HKST-UBA11</strain>
    </source>
</reference>
<protein>
    <submittedName>
        <fullName evidence="1">Uncharacterized protein</fullName>
    </submittedName>
</protein>
<evidence type="ECO:0000313" key="2">
    <source>
        <dbReference type="Proteomes" id="UP000754563"/>
    </source>
</evidence>
<dbReference type="EMBL" id="JAGQLH010000099">
    <property type="protein sequence ID" value="MCA9386216.1"/>
    <property type="molecule type" value="Genomic_DNA"/>
</dbReference>
<evidence type="ECO:0000313" key="1">
    <source>
        <dbReference type="EMBL" id="MCA9386216.1"/>
    </source>
</evidence>
<sequence>MKILGKLTKDQEWSGKLSNTEFIGKEYEEWDKLFIALSETIKNMDVGWLWNDHDNHFIGMVYGTEVFGFLEGNKLDIYYFN</sequence>
<comment type="caution">
    <text evidence="1">The sequence shown here is derived from an EMBL/GenBank/DDBJ whole genome shotgun (WGS) entry which is preliminary data.</text>
</comment>
<dbReference type="AlphaFoldDB" id="A0A955RKX0"/>